<reference evidence="2 3" key="1">
    <citation type="submission" date="2019-04" db="EMBL/GenBank/DDBJ databases">
        <title>Crenobacter sp. nov.</title>
        <authorList>
            <person name="Shi S."/>
        </authorList>
    </citation>
    <scope>NUCLEOTIDE SEQUENCE [LARGE SCALE GENOMIC DNA]</scope>
    <source>
        <strain evidence="2 3">GY 70310</strain>
    </source>
</reference>
<accession>A0A4T0ULT0</accession>
<gene>
    <name evidence="2" type="ORF">E5K04_13720</name>
</gene>
<protein>
    <submittedName>
        <fullName evidence="2">Prepilin-type N-terminal cleavage/methylation domain-containing protein</fullName>
    </submittedName>
</protein>
<dbReference type="EMBL" id="STGJ01000017">
    <property type="protein sequence ID" value="TIC79590.1"/>
    <property type="molecule type" value="Genomic_DNA"/>
</dbReference>
<dbReference type="Proteomes" id="UP000308891">
    <property type="component" value="Unassembled WGS sequence"/>
</dbReference>
<evidence type="ECO:0000313" key="2">
    <source>
        <dbReference type="EMBL" id="TIC79590.1"/>
    </source>
</evidence>
<keyword evidence="1" id="KW-0812">Transmembrane</keyword>
<name>A0A4T0ULT0_9NEIS</name>
<evidence type="ECO:0000313" key="3">
    <source>
        <dbReference type="Proteomes" id="UP000308891"/>
    </source>
</evidence>
<sequence length="196" mass="21125">MRMKRQGGLNLIELMVGLAIGLVLLLAATELLVQLTGQQGRDRRAAALRAMGDAAMSTMAMDLRRAGYAGSGDAADFGQIRIGDDGHCVLFAYAAPPDEADDGRLWRGFRLKTENGVGRVQSLAVPRERWRCDAPDADWQDLTLPKAGSVDALTFHRVGQGGVDIRLLIRADGLPAALFEATVSPRNRPAISEESK</sequence>
<dbReference type="AlphaFoldDB" id="A0A4T0ULT0"/>
<dbReference type="NCBIfam" id="TIGR02532">
    <property type="entry name" value="IV_pilin_GFxxxE"/>
    <property type="match status" value="1"/>
</dbReference>
<dbReference type="PIRSF" id="PIRSF004525">
    <property type="entry name" value="Pilin_peptidase-dep_B_prd"/>
    <property type="match status" value="1"/>
</dbReference>
<keyword evidence="3" id="KW-1185">Reference proteome</keyword>
<evidence type="ECO:0000256" key="1">
    <source>
        <dbReference type="SAM" id="Phobius"/>
    </source>
</evidence>
<dbReference type="InterPro" id="IPR012902">
    <property type="entry name" value="N_methyl_site"/>
</dbReference>
<dbReference type="InterPro" id="IPR016419">
    <property type="entry name" value="Prepilin_Pept-dep_B_prd"/>
</dbReference>
<keyword evidence="1" id="KW-0472">Membrane</keyword>
<dbReference type="OrthoDB" id="8592043at2"/>
<organism evidence="2 3">
    <name type="scientific">Crenobacter intestini</name>
    <dbReference type="NCBI Taxonomy" id="2563443"/>
    <lineage>
        <taxon>Bacteria</taxon>
        <taxon>Pseudomonadati</taxon>
        <taxon>Pseudomonadota</taxon>
        <taxon>Betaproteobacteria</taxon>
        <taxon>Neisseriales</taxon>
        <taxon>Neisseriaceae</taxon>
        <taxon>Crenobacter</taxon>
    </lineage>
</organism>
<proteinExistence type="predicted"/>
<comment type="caution">
    <text evidence="2">The sequence shown here is derived from an EMBL/GenBank/DDBJ whole genome shotgun (WGS) entry which is preliminary data.</text>
</comment>
<keyword evidence="1" id="KW-1133">Transmembrane helix</keyword>
<feature type="transmembrane region" description="Helical" evidence="1">
    <location>
        <begin position="12"/>
        <end position="33"/>
    </location>
</feature>